<evidence type="ECO:0000256" key="1">
    <source>
        <dbReference type="SAM" id="MobiDB-lite"/>
    </source>
</evidence>
<dbReference type="Proteomes" id="UP001501578">
    <property type="component" value="Unassembled WGS sequence"/>
</dbReference>
<keyword evidence="2" id="KW-1133">Transmembrane helix</keyword>
<name>A0ABP4AR97_9ACTN</name>
<sequence length="432" mass="47507">MRANLWWFLTTLVYVAWLPVERLGNWIERCLVAAPADRAYPEWGGEWVITPPADEVVFGVILPYDAAPAYAIAPADDTLQFVGWVVVCVLAVLACRPGTARGQFLLGGLTLGFLLAEPMLTTALSWQEMLVHRPFDVLRLVTVLGLVILATRAGLRERDPLPAKVGRRFGRFWRSRSVRVVTVVLALAAILEAAVVFALVAQEGEPVATSPPPSVEHEETPPAVEPIGCNPTPRTPVVRPPKAAATRRVGAAWRRIERWMADKAPRSHRQLNPPASPQAIARAEAAMALTFPDELKASLLRHDGGGFTLWWLYEPIGLDTIVGDWRGRCKITLEGSVAPDEHPRKYVDPEGHWWHGDVVPFTRDGSGNSLVVGRDGRVGEFFHEEGILFGGHAGWRSYAAFLEDVADSLESGEPLRDSPPSVRSGVLEWGYP</sequence>
<dbReference type="InterPro" id="IPR018958">
    <property type="entry name" value="Knr4/Smi1-like_dom"/>
</dbReference>
<feature type="transmembrane region" description="Helical" evidence="2">
    <location>
        <begin position="176"/>
        <end position="201"/>
    </location>
</feature>
<evidence type="ECO:0000313" key="4">
    <source>
        <dbReference type="EMBL" id="GAA0938610.1"/>
    </source>
</evidence>
<dbReference type="InterPro" id="IPR051873">
    <property type="entry name" value="KNR4/SMI1_regulator"/>
</dbReference>
<dbReference type="EMBL" id="BAAAHQ010000024">
    <property type="protein sequence ID" value="GAA0938610.1"/>
    <property type="molecule type" value="Genomic_DNA"/>
</dbReference>
<dbReference type="SUPFAM" id="SSF160631">
    <property type="entry name" value="SMI1/KNR4-like"/>
    <property type="match status" value="1"/>
</dbReference>
<organism evidence="4 5">
    <name type="scientific">Nonomuraea longicatena</name>
    <dbReference type="NCBI Taxonomy" id="83682"/>
    <lineage>
        <taxon>Bacteria</taxon>
        <taxon>Bacillati</taxon>
        <taxon>Actinomycetota</taxon>
        <taxon>Actinomycetes</taxon>
        <taxon>Streptosporangiales</taxon>
        <taxon>Streptosporangiaceae</taxon>
        <taxon>Nonomuraea</taxon>
    </lineage>
</organism>
<feature type="transmembrane region" description="Helical" evidence="2">
    <location>
        <begin position="104"/>
        <end position="125"/>
    </location>
</feature>
<dbReference type="InterPro" id="IPR037883">
    <property type="entry name" value="Knr4/Smi1-like_sf"/>
</dbReference>
<evidence type="ECO:0000313" key="5">
    <source>
        <dbReference type="Proteomes" id="UP001501578"/>
    </source>
</evidence>
<keyword evidence="2" id="KW-0472">Membrane</keyword>
<dbReference type="RefSeq" id="WP_343952300.1">
    <property type="nucleotide sequence ID" value="NZ_BAAAHQ010000024.1"/>
</dbReference>
<gene>
    <name evidence="4" type="ORF">GCM10009560_48690</name>
</gene>
<accession>A0ABP4AR97</accession>
<comment type="caution">
    <text evidence="4">The sequence shown here is derived from an EMBL/GenBank/DDBJ whole genome shotgun (WGS) entry which is preliminary data.</text>
</comment>
<feature type="region of interest" description="Disordered" evidence="1">
    <location>
        <begin position="206"/>
        <end position="243"/>
    </location>
</feature>
<evidence type="ECO:0000256" key="2">
    <source>
        <dbReference type="SAM" id="Phobius"/>
    </source>
</evidence>
<feature type="transmembrane region" description="Helical" evidence="2">
    <location>
        <begin position="78"/>
        <end position="95"/>
    </location>
</feature>
<feature type="transmembrane region" description="Helical" evidence="2">
    <location>
        <begin position="137"/>
        <end position="155"/>
    </location>
</feature>
<dbReference type="PANTHER" id="PTHR47432">
    <property type="entry name" value="CELL WALL ASSEMBLY REGULATOR SMI1"/>
    <property type="match status" value="1"/>
</dbReference>
<reference evidence="5" key="1">
    <citation type="journal article" date="2019" name="Int. J. Syst. Evol. Microbiol.">
        <title>The Global Catalogue of Microorganisms (GCM) 10K type strain sequencing project: providing services to taxonomists for standard genome sequencing and annotation.</title>
        <authorList>
            <consortium name="The Broad Institute Genomics Platform"/>
            <consortium name="The Broad Institute Genome Sequencing Center for Infectious Disease"/>
            <person name="Wu L."/>
            <person name="Ma J."/>
        </authorList>
    </citation>
    <scope>NUCLEOTIDE SEQUENCE [LARGE SCALE GENOMIC DNA]</scope>
    <source>
        <strain evidence="5">JCM 11136</strain>
    </source>
</reference>
<feature type="compositionally biased region" description="Low complexity" evidence="1">
    <location>
        <begin position="231"/>
        <end position="243"/>
    </location>
</feature>
<keyword evidence="5" id="KW-1185">Reference proteome</keyword>
<proteinExistence type="predicted"/>
<feature type="domain" description="Knr4/Smi1-like" evidence="3">
    <location>
        <begin position="274"/>
        <end position="404"/>
    </location>
</feature>
<evidence type="ECO:0000259" key="3">
    <source>
        <dbReference type="SMART" id="SM00860"/>
    </source>
</evidence>
<dbReference type="SMART" id="SM00860">
    <property type="entry name" value="SMI1_KNR4"/>
    <property type="match status" value="1"/>
</dbReference>
<protein>
    <recommendedName>
        <fullName evidence="3">Knr4/Smi1-like domain-containing protein</fullName>
    </recommendedName>
</protein>
<dbReference type="PANTHER" id="PTHR47432:SF1">
    <property type="entry name" value="CELL WALL ASSEMBLY REGULATOR SMI1"/>
    <property type="match status" value="1"/>
</dbReference>
<keyword evidence="2" id="KW-0812">Transmembrane</keyword>
<dbReference type="Pfam" id="PF09346">
    <property type="entry name" value="SMI1_KNR4"/>
    <property type="match status" value="1"/>
</dbReference>